<evidence type="ECO:0000256" key="6">
    <source>
        <dbReference type="SAM" id="Coils"/>
    </source>
</evidence>
<organism evidence="9 10">
    <name type="scientific">Phyllachora maydis</name>
    <dbReference type="NCBI Taxonomy" id="1825666"/>
    <lineage>
        <taxon>Eukaryota</taxon>
        <taxon>Fungi</taxon>
        <taxon>Dikarya</taxon>
        <taxon>Ascomycota</taxon>
        <taxon>Pezizomycotina</taxon>
        <taxon>Sordariomycetes</taxon>
        <taxon>Sordariomycetidae</taxon>
        <taxon>Phyllachorales</taxon>
        <taxon>Phyllachoraceae</taxon>
        <taxon>Phyllachora</taxon>
    </lineage>
</organism>
<evidence type="ECO:0000259" key="8">
    <source>
        <dbReference type="SMART" id="SM01370"/>
    </source>
</evidence>
<gene>
    <name evidence="9" type="ORF">P8C59_007803</name>
</gene>
<feature type="region of interest" description="Disordered" evidence="7">
    <location>
        <begin position="372"/>
        <end position="435"/>
    </location>
</feature>
<evidence type="ECO:0000256" key="3">
    <source>
        <dbReference type="ARBA" id="ARBA00023015"/>
    </source>
</evidence>
<sequence>MPKLNTSMGPPPPPLPPPLLDDGILVLKELPQKILKTKTGRVMKPTAKKRAKNDADSDDEISLAQAKTAGPQPKRIKVVPPPRPPPQIKVKKKRGNLPHRPLGDGYDSEAEDREVDPVMVDQLVLRIMPGEHLDYVRKMVEEAKERRDKRGAQPIPLGGMDVTMKFFEEDSRRAMVTILGQPFAAVLLDLPTVTESMKTWDKKNMVKSADICQMLLVFAKVKGEEEAKMAPLPRTVEPGFRWPHGLTPPMHDCRNRRFRKRLSKLEIQNKEAEVERLLAADKNAISTTVEWVDEADAEAGVIYEDEMEDAEGDPDDYFGDGEADQQLLQPGEEDAPFDDINDADLEAEFDAAPDTPADALMLSLMSAVDVPTPNTANTATPAPHTEESTAEVEADGAEDESGGEEEEDEEDEEEDDEMDEGGVEGDGDDENRAQVASIRAEIATLKKQLAKFQDDLAKSQSHILRKRIEGQIKNIKAELDLKKSSIGEADDD</sequence>
<dbReference type="InterPro" id="IPR006751">
    <property type="entry name" value="TAFII55_prot_cons_reg"/>
</dbReference>
<dbReference type="SMART" id="SM01370">
    <property type="entry name" value="TAFII55_N"/>
    <property type="match status" value="1"/>
</dbReference>
<feature type="coiled-coil region" evidence="6">
    <location>
        <begin position="255"/>
        <end position="282"/>
    </location>
</feature>
<dbReference type="EMBL" id="JAQQPM010000007">
    <property type="protein sequence ID" value="KAK2073522.1"/>
    <property type="molecule type" value="Genomic_DNA"/>
</dbReference>
<evidence type="ECO:0000256" key="1">
    <source>
        <dbReference type="ARBA" id="ARBA00004123"/>
    </source>
</evidence>
<evidence type="ECO:0000256" key="7">
    <source>
        <dbReference type="SAM" id="MobiDB-lite"/>
    </source>
</evidence>
<comment type="subcellular location">
    <subcellularLocation>
        <location evidence="1">Nucleus</location>
    </subcellularLocation>
</comment>
<evidence type="ECO:0000313" key="10">
    <source>
        <dbReference type="Proteomes" id="UP001217918"/>
    </source>
</evidence>
<evidence type="ECO:0000313" key="9">
    <source>
        <dbReference type="EMBL" id="KAK2073522.1"/>
    </source>
</evidence>
<feature type="compositionally biased region" description="Low complexity" evidence="7">
    <location>
        <begin position="372"/>
        <end position="383"/>
    </location>
</feature>
<feature type="domain" description="TAFII55 protein conserved region" evidence="8">
    <location>
        <begin position="119"/>
        <end position="286"/>
    </location>
</feature>
<evidence type="ECO:0000256" key="5">
    <source>
        <dbReference type="ARBA" id="ARBA00023242"/>
    </source>
</evidence>
<feature type="compositionally biased region" description="Basic residues" evidence="7">
    <location>
        <begin position="37"/>
        <end position="51"/>
    </location>
</feature>
<keyword evidence="10" id="KW-1185">Reference proteome</keyword>
<dbReference type="GO" id="GO:0005669">
    <property type="term" value="C:transcription factor TFIID complex"/>
    <property type="evidence" value="ECO:0007669"/>
    <property type="project" value="InterPro"/>
</dbReference>
<keyword evidence="3" id="KW-0805">Transcription regulation</keyword>
<name>A0AAD9IAY5_9PEZI</name>
<evidence type="ECO:0000256" key="4">
    <source>
        <dbReference type="ARBA" id="ARBA00023163"/>
    </source>
</evidence>
<protein>
    <recommendedName>
        <fullName evidence="8">TAFII55 protein conserved region domain-containing protein</fullName>
    </recommendedName>
</protein>
<dbReference type="GO" id="GO:0051123">
    <property type="term" value="P:RNA polymerase II preinitiation complex assembly"/>
    <property type="evidence" value="ECO:0007669"/>
    <property type="project" value="TreeGrafter"/>
</dbReference>
<keyword evidence="6" id="KW-0175">Coiled coil</keyword>
<dbReference type="CDD" id="cd08047">
    <property type="entry name" value="TAF7"/>
    <property type="match status" value="1"/>
</dbReference>
<dbReference type="PANTHER" id="PTHR12228:SF0">
    <property type="entry name" value="TATA-BOX BINDING PROTEIN ASSOCIATED FACTOR 7"/>
    <property type="match status" value="1"/>
</dbReference>
<feature type="region of interest" description="Disordered" evidence="7">
    <location>
        <begin position="37"/>
        <end position="112"/>
    </location>
</feature>
<comment type="similarity">
    <text evidence="2">Belongs to the TAF7 family.</text>
</comment>
<keyword evidence="4" id="KW-0804">Transcription</keyword>
<feature type="compositionally biased region" description="Acidic residues" evidence="7">
    <location>
        <begin position="388"/>
        <end position="429"/>
    </location>
</feature>
<proteinExistence type="inferred from homology"/>
<feature type="compositionally biased region" description="Pro residues" evidence="7">
    <location>
        <begin position="9"/>
        <end position="19"/>
    </location>
</feature>
<reference evidence="9" key="1">
    <citation type="journal article" date="2023" name="Mol. Plant Microbe Interact.">
        <title>Elucidating the Obligate Nature and Biological Capacity of an Invasive Fungal Corn Pathogen.</title>
        <authorList>
            <person name="MacCready J.S."/>
            <person name="Roggenkamp E.M."/>
            <person name="Gdanetz K."/>
            <person name="Chilvers M.I."/>
        </authorList>
    </citation>
    <scope>NUCLEOTIDE SEQUENCE</scope>
    <source>
        <strain evidence="9">PM02</strain>
    </source>
</reference>
<feature type="coiled-coil region" evidence="6">
    <location>
        <begin position="435"/>
        <end position="462"/>
    </location>
</feature>
<dbReference type="Proteomes" id="UP001217918">
    <property type="component" value="Unassembled WGS sequence"/>
</dbReference>
<evidence type="ECO:0000256" key="2">
    <source>
        <dbReference type="ARBA" id="ARBA00009368"/>
    </source>
</evidence>
<dbReference type="AlphaFoldDB" id="A0AAD9IAY5"/>
<accession>A0AAD9IAY5</accession>
<dbReference type="GO" id="GO:0016251">
    <property type="term" value="F:RNA polymerase II general transcription initiation factor activity"/>
    <property type="evidence" value="ECO:0007669"/>
    <property type="project" value="TreeGrafter"/>
</dbReference>
<keyword evidence="5" id="KW-0539">Nucleus</keyword>
<dbReference type="PANTHER" id="PTHR12228">
    <property type="entry name" value="TRANSCRIPTION INITIATION FACTOR TFIID 55 KD SUBUNIT-RELATED"/>
    <property type="match status" value="1"/>
</dbReference>
<comment type="caution">
    <text evidence="9">The sequence shown here is derived from an EMBL/GenBank/DDBJ whole genome shotgun (WGS) entry which is preliminary data.</text>
</comment>
<dbReference type="Pfam" id="PF04658">
    <property type="entry name" value="TAFII55_N"/>
    <property type="match status" value="1"/>
</dbReference>
<feature type="region of interest" description="Disordered" evidence="7">
    <location>
        <begin position="1"/>
        <end position="22"/>
    </location>
</feature>
<dbReference type="InterPro" id="IPR037817">
    <property type="entry name" value="TAF7"/>
</dbReference>